<protein>
    <recommendedName>
        <fullName evidence="1">Cytochrome C Planctomycete-type domain-containing protein</fullName>
    </recommendedName>
</protein>
<dbReference type="AlphaFoldDB" id="A0A6B2HAU3"/>
<dbReference type="GO" id="GO:0009055">
    <property type="term" value="F:electron transfer activity"/>
    <property type="evidence" value="ECO:0007669"/>
    <property type="project" value="InterPro"/>
</dbReference>
<organism evidence="2 3">
    <name type="scientific">Pontibacter fetidus</name>
    <dbReference type="NCBI Taxonomy" id="2700082"/>
    <lineage>
        <taxon>Bacteria</taxon>
        <taxon>Pseudomonadati</taxon>
        <taxon>Bacteroidota</taxon>
        <taxon>Cytophagia</taxon>
        <taxon>Cytophagales</taxon>
        <taxon>Hymenobacteraceae</taxon>
        <taxon>Pontibacter</taxon>
    </lineage>
</organism>
<dbReference type="Proteomes" id="UP000478546">
    <property type="component" value="Unassembled WGS sequence"/>
</dbReference>
<keyword evidence="3" id="KW-1185">Reference proteome</keyword>
<proteinExistence type="predicted"/>
<dbReference type="GO" id="GO:0020037">
    <property type="term" value="F:heme binding"/>
    <property type="evidence" value="ECO:0007669"/>
    <property type="project" value="InterPro"/>
</dbReference>
<name>A0A6B2HAU3_9BACT</name>
<dbReference type="InterPro" id="IPR036909">
    <property type="entry name" value="Cyt_c-like_dom_sf"/>
</dbReference>
<sequence length="240" mass="25661">MRPRVLPLMLLYLLLAITIVGCKHEVPEPLGTEEPTDPTDPGAGNCDPDVVYFQRDVLPILVSNCAVSGCHDATTKQDGVQLTDYESVMRTGDIKPGDPEDSEVYEMITEDDEDERMPKAPRPRLSTAQIGLIKKWIQQGAKDLTCTDNTACNTTNVSFSGTIKPIFAKYCTGCHSGTAPTGGINLTLYTDAAGVAKSGRLVGAVTHASGFVPMPQGGAKLPQCDIDKIKVWVNAGAPNN</sequence>
<reference evidence="2 3" key="1">
    <citation type="submission" date="2020-01" db="EMBL/GenBank/DDBJ databases">
        <authorList>
            <person name="Kim M.K."/>
        </authorList>
    </citation>
    <scope>NUCLEOTIDE SEQUENCE [LARGE SCALE GENOMIC DNA]</scope>
    <source>
        <strain evidence="2 3">BT213</strain>
    </source>
</reference>
<comment type="caution">
    <text evidence="2">The sequence shown here is derived from an EMBL/GenBank/DDBJ whole genome shotgun (WGS) entry which is preliminary data.</text>
</comment>
<feature type="domain" description="Cytochrome C Planctomycete-type" evidence="1">
    <location>
        <begin position="69"/>
        <end position="119"/>
    </location>
</feature>
<evidence type="ECO:0000313" key="2">
    <source>
        <dbReference type="EMBL" id="NDK56634.1"/>
    </source>
</evidence>
<dbReference type="EMBL" id="JAAEAA010000014">
    <property type="protein sequence ID" value="NDK56634.1"/>
    <property type="molecule type" value="Genomic_DNA"/>
</dbReference>
<dbReference type="InterPro" id="IPR011429">
    <property type="entry name" value="Cyt_c_Planctomycete-type"/>
</dbReference>
<evidence type="ECO:0000259" key="1">
    <source>
        <dbReference type="Pfam" id="PF07635"/>
    </source>
</evidence>
<dbReference type="Pfam" id="PF07635">
    <property type="entry name" value="PSCyt1"/>
    <property type="match status" value="1"/>
</dbReference>
<gene>
    <name evidence="2" type="ORF">GWO68_11950</name>
</gene>
<dbReference type="RefSeq" id="WP_162346689.1">
    <property type="nucleotide sequence ID" value="NZ_JAAEAA010000014.1"/>
</dbReference>
<dbReference type="PANTHER" id="PTHR35889">
    <property type="entry name" value="CYCLOINULO-OLIGOSACCHARIDE FRUCTANOTRANSFERASE-RELATED"/>
    <property type="match status" value="1"/>
</dbReference>
<dbReference type="SUPFAM" id="SSF46626">
    <property type="entry name" value="Cytochrome c"/>
    <property type="match status" value="1"/>
</dbReference>
<evidence type="ECO:0000313" key="3">
    <source>
        <dbReference type="Proteomes" id="UP000478546"/>
    </source>
</evidence>
<dbReference type="PROSITE" id="PS51257">
    <property type="entry name" value="PROKAR_LIPOPROTEIN"/>
    <property type="match status" value="1"/>
</dbReference>
<accession>A0A6B2HAU3</accession>
<dbReference type="PANTHER" id="PTHR35889:SF3">
    <property type="entry name" value="F-BOX DOMAIN-CONTAINING PROTEIN"/>
    <property type="match status" value="1"/>
</dbReference>